<evidence type="ECO:0000313" key="3">
    <source>
        <dbReference type="Proteomes" id="UP000242855"/>
    </source>
</evidence>
<dbReference type="RefSeq" id="WP_098028384.1">
    <property type="nucleotide sequence ID" value="NZ_CP022378.1"/>
</dbReference>
<name>A0A250E7C0_9FLAO</name>
<feature type="domain" description="Endonuclease GajA/Old nuclease/RecF-like AAA" evidence="1">
    <location>
        <begin position="2"/>
        <end position="365"/>
    </location>
</feature>
<dbReference type="GeneID" id="96780712"/>
<dbReference type="PANTHER" id="PTHR43581">
    <property type="entry name" value="ATP/GTP PHOSPHATASE"/>
    <property type="match status" value="1"/>
</dbReference>
<proteinExistence type="predicted"/>
<dbReference type="EMBL" id="CP022378">
    <property type="protein sequence ID" value="ATA67648.1"/>
    <property type="molecule type" value="Genomic_DNA"/>
</dbReference>
<protein>
    <recommendedName>
        <fullName evidence="1">Endonuclease GajA/Old nuclease/RecF-like AAA domain-containing protein</fullName>
    </recommendedName>
</protein>
<organism evidence="2 3">
    <name type="scientific">Capnocytophaga cynodegmi</name>
    <dbReference type="NCBI Taxonomy" id="28189"/>
    <lineage>
        <taxon>Bacteria</taxon>
        <taxon>Pseudomonadati</taxon>
        <taxon>Bacteroidota</taxon>
        <taxon>Flavobacteriia</taxon>
        <taxon>Flavobacteriales</taxon>
        <taxon>Flavobacteriaceae</taxon>
        <taxon>Capnocytophaga</taxon>
    </lineage>
</organism>
<dbReference type="Pfam" id="PF13175">
    <property type="entry name" value="AAA_15"/>
    <property type="match status" value="1"/>
</dbReference>
<dbReference type="SUPFAM" id="SSF52540">
    <property type="entry name" value="P-loop containing nucleoside triphosphate hydrolases"/>
    <property type="match status" value="1"/>
</dbReference>
<gene>
    <name evidence="2" type="ORF">CGC48_02755</name>
</gene>
<accession>A0A250E7C0</accession>
<dbReference type="AlphaFoldDB" id="A0A250E7C0"/>
<dbReference type="Proteomes" id="UP000242855">
    <property type="component" value="Chromosome"/>
</dbReference>
<dbReference type="InterPro" id="IPR051396">
    <property type="entry name" value="Bact_Antivir_Def_Nuclease"/>
</dbReference>
<dbReference type="Gene3D" id="3.40.50.300">
    <property type="entry name" value="P-loop containing nucleotide triphosphate hydrolases"/>
    <property type="match status" value="1"/>
</dbReference>
<dbReference type="PANTHER" id="PTHR43581:SF4">
    <property type="entry name" value="ATP_GTP PHOSPHATASE"/>
    <property type="match status" value="1"/>
</dbReference>
<evidence type="ECO:0000259" key="1">
    <source>
        <dbReference type="Pfam" id="PF13175"/>
    </source>
</evidence>
<dbReference type="CDD" id="cd00267">
    <property type="entry name" value="ABC_ATPase"/>
    <property type="match status" value="1"/>
</dbReference>
<reference evidence="2 3" key="1">
    <citation type="journal article" date="2017" name="Genome Announc.">
        <title>Twelve Complete Reference Genomes of Clinical Isolates in the Capnocytophaga Genus.</title>
        <authorList>
            <person name="Villarma A."/>
            <person name="Gulvik C.A."/>
            <person name="Rowe L.A."/>
            <person name="Sheth M."/>
            <person name="Juieng P."/>
            <person name="Nicholson A.C."/>
            <person name="Loparev V.N."/>
            <person name="McQuiston J.R."/>
        </authorList>
    </citation>
    <scope>NUCLEOTIDE SEQUENCE [LARGE SCALE GENOMIC DNA]</scope>
    <source>
        <strain evidence="2 3">G7591</strain>
    </source>
</reference>
<dbReference type="InterPro" id="IPR041685">
    <property type="entry name" value="AAA_GajA/Old/RecF-like"/>
</dbReference>
<dbReference type="KEGG" id="ccyn:CGC48_02755"/>
<evidence type="ECO:0000313" key="2">
    <source>
        <dbReference type="EMBL" id="ATA67648.1"/>
    </source>
</evidence>
<dbReference type="InterPro" id="IPR027417">
    <property type="entry name" value="P-loop_NTPase"/>
</dbReference>
<sequence length="449" mass="51914">MNITIEKLGKIEHTSIDINDLTILVGDNNSGKTYITYSIYGALKEWKDFIDYEVFRAISKELQEKGRVSIKEEDLLKLINSSITSEGKNFKSRFKHLFNDKEEIFEKSVLKLKFEIPNKIQHSKLKIHLGRAITFEGSIDEEGLKIVSTSIGETDLNFGLVLDIVGDIISGLVFKDIFYTPVIITAERLGISLFYKELDETRNSLVDGLQKLKQEDNQIDRFDILLSMSAYYATPIRDHISFTRNFDAIKKLNSELDTNYALSIIKEMLGAEFKKDNKQDIRFFTRKKKLNKFDIPLHLASSSARCIVDLYFYLKHLSKRQDLVIIDEPESHLTLRNQRLMAKLITAMLNIGIKVFITTHSDFLVKELNNLILLSNKFEGKDKWLKENKSKYNHKDFLNFEKVNVYQTNEGGTNKLEVSNTGIKIPFFDDEINDIFNVSNDLEYLIDLN</sequence>